<evidence type="ECO:0000313" key="1">
    <source>
        <dbReference type="EMBL" id="AMJ76777.1"/>
    </source>
</evidence>
<evidence type="ECO:0000313" key="2">
    <source>
        <dbReference type="Proteomes" id="UP000056750"/>
    </source>
</evidence>
<dbReference type="EMBL" id="CP013927">
    <property type="protein sequence ID" value="AMJ76777.1"/>
    <property type="molecule type" value="Genomic_DNA"/>
</dbReference>
<geneLocation type="plasmid" evidence="1 2">
    <name>pASTE61-200</name>
</geneLocation>
<gene>
    <name evidence="1" type="ORF">AVL57_01135</name>
</gene>
<sequence length="421" mass="48091">MEQGYFRDTKKSAHLFTQQGNETQRRFAAPTLVNPLTFKYRMAGANVPSSRKIQKIHKVTAVRTVNMHAFHTFKRAISTAQQLGADINFCKRQVRAFTKAVNADTRFKFAEIDAFIQQKIETDYDAFIESFYAQNPYFATVKNQNALLSLSVEGGISKLDSTGIDTALLSLESLPDCIAGAVMSMLLFISRSTNLRLMDFDVQCGWVFEFYETEGLRGHEANELSEWFKDEWAGDNEHLTAIELEIPEHLKDTYILFRQTYTEFIDELSDVSQLAVILSDYVDAKAIYEKADNQLGLAVNDPYELALLLLSLDTHVRSEYKEIIDWLEISSDMLMRMNLDEYSTSSLDCEHGALLGSEMVALNYDTQTEHLFDDIFQDEMNSGSYGCTIDWTSLDNRTAVLSMFPYISIYLALPERLKNRF</sequence>
<reference evidence="1 2" key="1">
    <citation type="submission" date="2015-12" db="EMBL/GenBank/DDBJ databases">
        <title>Intraspecies pangenome expansion in the marine bacterium Alteromonas.</title>
        <authorList>
            <person name="Lopez-Perez M."/>
            <person name="Rodriguez-Valera F."/>
        </authorList>
    </citation>
    <scope>NUCLEOTIDE SEQUENCE [LARGE SCALE GENOMIC DNA]</scope>
    <source>
        <strain evidence="1 2">LMG 21861</strain>
        <plasmid evidence="1 2">pASTE61-200</plasmid>
    </source>
</reference>
<organism evidence="1 2">
    <name type="scientific">Alteromonas stellipolaris</name>
    <dbReference type="NCBI Taxonomy" id="233316"/>
    <lineage>
        <taxon>Bacteria</taxon>
        <taxon>Pseudomonadati</taxon>
        <taxon>Pseudomonadota</taxon>
        <taxon>Gammaproteobacteria</taxon>
        <taxon>Alteromonadales</taxon>
        <taxon>Alteromonadaceae</taxon>
        <taxon>Alteromonas/Salinimonas group</taxon>
        <taxon>Alteromonas</taxon>
    </lineage>
</organism>
<protein>
    <submittedName>
        <fullName evidence="1">Uncharacterized protein</fullName>
    </submittedName>
</protein>
<accession>A0ABN4LWN0</accession>
<keyword evidence="2" id="KW-1185">Reference proteome</keyword>
<dbReference type="RefSeq" id="WP_061093816.1">
    <property type="nucleotide sequence ID" value="NZ_CP013927.1"/>
</dbReference>
<dbReference type="Proteomes" id="UP000056750">
    <property type="component" value="Plasmid pASTE61-200"/>
</dbReference>
<keyword evidence="1" id="KW-0614">Plasmid</keyword>
<name>A0ABN4LWN0_9ALTE</name>
<proteinExistence type="predicted"/>